<protein>
    <submittedName>
        <fullName evidence="2">Uncharacterized protein</fullName>
    </submittedName>
</protein>
<dbReference type="CDD" id="cd09620">
    <property type="entry name" value="CBM9_like_3"/>
    <property type="match status" value="1"/>
</dbReference>
<dbReference type="Proteomes" id="UP001642484">
    <property type="component" value="Unassembled WGS sequence"/>
</dbReference>
<evidence type="ECO:0000313" key="2">
    <source>
        <dbReference type="EMBL" id="CAK9010973.1"/>
    </source>
</evidence>
<dbReference type="SUPFAM" id="SSF49344">
    <property type="entry name" value="CBD9-like"/>
    <property type="match status" value="1"/>
</dbReference>
<reference evidence="2 3" key="1">
    <citation type="submission" date="2024-02" db="EMBL/GenBank/DDBJ databases">
        <authorList>
            <person name="Chen Y."/>
            <person name="Shah S."/>
            <person name="Dougan E. K."/>
            <person name="Thang M."/>
            <person name="Chan C."/>
        </authorList>
    </citation>
    <scope>NUCLEOTIDE SEQUENCE [LARGE SCALE GENOMIC DNA]</scope>
</reference>
<proteinExistence type="predicted"/>
<sequence length="547" mass="61672">MSCRCVACCCVVLVLSCAETSAVGCEEDAVELLQDSHHEKGFLFLEAYPNQYVAQRLHTGQSVQIDGNLNETVWEEVPFTDSAFKDIAQPRFPSYVLPSQYATQVKVRWDAEYLYVGAFIGEPWVETGFVRGSNPSLTSSNPIYNSNVPYYDNDFEVFVDVAGSNHWYKEFEMNFNNATYDVLWRVPDGGLGSTGVPCCAITDSSCKRYCQNSSWPPFGGTWSMVPHMKTATARADTAHGWATKGWTVEMAFPLRPKDGIGGLLSAGHGASLGEKFDPSHGAKYWLVDFSRAEHPFFTSNSSLFGQLCPSIQASQPTLLGSDQWSCYWEWVWQPVGGHRYMHNPDTFGFLQFAQERGEALCGNVEWPARYVLAQIYQAEIAYVQTWGNYTENLWTLLRGYCTLDNGCSAQSLSKVGSIYSHIFNLKIQVDASATTCVRYAVNGSGTNYTGGPCFVASVEIVWPKWTRLHSQVKGSIREEPKKRRNGRQDRRLNRHWSFRVSVFSPFFFRRQLGEGSGHLNFLAEFRGEMEHGRVEAHRWSTGWVEYA</sequence>
<gene>
    <name evidence="2" type="ORF">CCMP2556_LOCUS10288</name>
</gene>
<dbReference type="PROSITE" id="PS51257">
    <property type="entry name" value="PROKAR_LIPOPROTEIN"/>
    <property type="match status" value="1"/>
</dbReference>
<organism evidence="2 3">
    <name type="scientific">Durusdinium trenchii</name>
    <dbReference type="NCBI Taxonomy" id="1381693"/>
    <lineage>
        <taxon>Eukaryota</taxon>
        <taxon>Sar</taxon>
        <taxon>Alveolata</taxon>
        <taxon>Dinophyceae</taxon>
        <taxon>Suessiales</taxon>
        <taxon>Symbiodiniaceae</taxon>
        <taxon>Durusdinium</taxon>
    </lineage>
</organism>
<feature type="chain" id="PRO_5047515432" evidence="1">
    <location>
        <begin position="25"/>
        <end position="547"/>
    </location>
</feature>
<name>A0ABP0J9F2_9DINO</name>
<evidence type="ECO:0000256" key="1">
    <source>
        <dbReference type="SAM" id="SignalP"/>
    </source>
</evidence>
<dbReference type="PANTHER" id="PTHR35532:SF5">
    <property type="entry name" value="CARBOHYDRATE-BINDING DOMAIN-CONTAINING PROTEIN"/>
    <property type="match status" value="1"/>
</dbReference>
<keyword evidence="3" id="KW-1185">Reference proteome</keyword>
<dbReference type="Gene3D" id="2.60.40.1190">
    <property type="match status" value="1"/>
</dbReference>
<comment type="caution">
    <text evidence="2">The sequence shown here is derived from an EMBL/GenBank/DDBJ whole genome shotgun (WGS) entry which is preliminary data.</text>
</comment>
<dbReference type="PANTHER" id="PTHR35532">
    <property type="entry name" value="SIMILAR TO POLYHYDROXYALKANOATE DEPOLYMERASE"/>
    <property type="match status" value="1"/>
</dbReference>
<evidence type="ECO:0000313" key="3">
    <source>
        <dbReference type="Proteomes" id="UP001642484"/>
    </source>
</evidence>
<keyword evidence="1" id="KW-0732">Signal</keyword>
<accession>A0ABP0J9F2</accession>
<dbReference type="EMBL" id="CAXAMN010004780">
    <property type="protein sequence ID" value="CAK9010973.1"/>
    <property type="molecule type" value="Genomic_DNA"/>
</dbReference>
<feature type="signal peptide" evidence="1">
    <location>
        <begin position="1"/>
        <end position="24"/>
    </location>
</feature>